<dbReference type="AlphaFoldDB" id="A0A2B7WSB4"/>
<reference evidence="1 2" key="1">
    <citation type="submission" date="2017-10" db="EMBL/GenBank/DDBJ databases">
        <title>Comparative genomics in systemic dimorphic fungi from Ajellomycetaceae.</title>
        <authorList>
            <person name="Munoz J.F."/>
            <person name="Mcewen J.G."/>
            <person name="Clay O.K."/>
            <person name="Cuomo C.A."/>
        </authorList>
    </citation>
    <scope>NUCLEOTIDE SEQUENCE [LARGE SCALE GENOMIC DNA]</scope>
    <source>
        <strain evidence="1 2">UAMH7299</strain>
    </source>
</reference>
<dbReference type="EMBL" id="PDNA01000272">
    <property type="protein sequence ID" value="PGG99370.1"/>
    <property type="molecule type" value="Genomic_DNA"/>
</dbReference>
<organism evidence="1 2">
    <name type="scientific">Polytolypa hystricis (strain UAMH7299)</name>
    <dbReference type="NCBI Taxonomy" id="1447883"/>
    <lineage>
        <taxon>Eukaryota</taxon>
        <taxon>Fungi</taxon>
        <taxon>Dikarya</taxon>
        <taxon>Ascomycota</taxon>
        <taxon>Pezizomycotina</taxon>
        <taxon>Eurotiomycetes</taxon>
        <taxon>Eurotiomycetidae</taxon>
        <taxon>Onygenales</taxon>
        <taxon>Onygenales incertae sedis</taxon>
        <taxon>Polytolypa</taxon>
    </lineage>
</organism>
<protein>
    <submittedName>
        <fullName evidence="1">Uncharacterized protein</fullName>
    </submittedName>
</protein>
<proteinExistence type="predicted"/>
<sequence length="141" mass="15737">MVATEVYEIMLEIHRQAGGQRAIISLGHEQVSRAAWPEVAANGIEPLEKRWRAVICRKWGSLSSVSVAAVIAMKRGSLEKFRLETGVYSRASSFILRQLRQHRVGTYIIMGHSDLRSNVPITNLARVAGIDWLTWAALAAR</sequence>
<keyword evidence="2" id="KW-1185">Reference proteome</keyword>
<dbReference type="Proteomes" id="UP000224634">
    <property type="component" value="Unassembled WGS sequence"/>
</dbReference>
<evidence type="ECO:0000313" key="1">
    <source>
        <dbReference type="EMBL" id="PGG99370.1"/>
    </source>
</evidence>
<comment type="caution">
    <text evidence="1">The sequence shown here is derived from an EMBL/GenBank/DDBJ whole genome shotgun (WGS) entry which is preliminary data.</text>
</comment>
<name>A0A2B7WSB4_POLH7</name>
<gene>
    <name evidence="1" type="ORF">AJ80_09366</name>
</gene>
<accession>A0A2B7WSB4</accession>
<evidence type="ECO:0000313" key="2">
    <source>
        <dbReference type="Proteomes" id="UP000224634"/>
    </source>
</evidence>